<dbReference type="PANTHER" id="PTHR11610">
    <property type="entry name" value="LIPASE"/>
    <property type="match status" value="1"/>
</dbReference>
<dbReference type="GO" id="GO:0017171">
    <property type="term" value="F:serine hydrolase activity"/>
    <property type="evidence" value="ECO:0007669"/>
    <property type="project" value="TreeGrafter"/>
</dbReference>
<keyword evidence="7" id="KW-1185">Reference proteome</keyword>
<comment type="subcellular location">
    <subcellularLocation>
        <location evidence="1">Secreted</location>
    </subcellularLocation>
</comment>
<proteinExistence type="inferred from homology"/>
<evidence type="ECO:0000256" key="3">
    <source>
        <dbReference type="ARBA" id="ARBA00022525"/>
    </source>
</evidence>
<evidence type="ECO:0000256" key="2">
    <source>
        <dbReference type="ARBA" id="ARBA00010701"/>
    </source>
</evidence>
<evidence type="ECO:0000259" key="5">
    <source>
        <dbReference type="Pfam" id="PF00151"/>
    </source>
</evidence>
<dbReference type="PANTHER" id="PTHR11610:SF173">
    <property type="entry name" value="LIPASE DOMAIN-CONTAINING PROTEIN-RELATED"/>
    <property type="match status" value="1"/>
</dbReference>
<dbReference type="Pfam" id="PF00151">
    <property type="entry name" value="Lipase"/>
    <property type="match status" value="1"/>
</dbReference>
<evidence type="ECO:0000256" key="4">
    <source>
        <dbReference type="RuleBase" id="RU004262"/>
    </source>
</evidence>
<name>A0A482VZI1_ASBVE</name>
<dbReference type="GO" id="GO:0016042">
    <property type="term" value="P:lipid catabolic process"/>
    <property type="evidence" value="ECO:0007669"/>
    <property type="project" value="TreeGrafter"/>
</dbReference>
<keyword evidence="3" id="KW-0964">Secreted</keyword>
<dbReference type="Gene3D" id="3.40.50.1820">
    <property type="entry name" value="alpha/beta hydrolase"/>
    <property type="match status" value="1"/>
</dbReference>
<dbReference type="InterPro" id="IPR000734">
    <property type="entry name" value="TAG_lipase"/>
</dbReference>
<evidence type="ECO:0000256" key="1">
    <source>
        <dbReference type="ARBA" id="ARBA00004613"/>
    </source>
</evidence>
<dbReference type="OrthoDB" id="199913at2759"/>
<accession>A0A482VZI1</accession>
<dbReference type="FunFam" id="3.40.50.1820:FF:000907">
    <property type="entry name" value="Lipase member H-like Protein"/>
    <property type="match status" value="1"/>
</dbReference>
<gene>
    <name evidence="6" type="ORF">BDFB_006089</name>
</gene>
<dbReference type="SUPFAM" id="SSF53474">
    <property type="entry name" value="alpha/beta-Hydrolases"/>
    <property type="match status" value="1"/>
</dbReference>
<evidence type="ECO:0000313" key="6">
    <source>
        <dbReference type="EMBL" id="RZC38184.1"/>
    </source>
</evidence>
<reference evidence="6 7" key="1">
    <citation type="submission" date="2017-03" db="EMBL/GenBank/DDBJ databases">
        <title>Genome of the blue death feigning beetle - Asbolus verrucosus.</title>
        <authorList>
            <person name="Rider S.D."/>
        </authorList>
    </citation>
    <scope>NUCLEOTIDE SEQUENCE [LARGE SCALE GENOMIC DNA]</scope>
    <source>
        <strain evidence="6">Butters</strain>
        <tissue evidence="6">Head and leg muscle</tissue>
    </source>
</reference>
<protein>
    <submittedName>
        <fullName evidence="6">Phospholipase A1</fullName>
    </submittedName>
</protein>
<dbReference type="STRING" id="1661398.A0A482VZI1"/>
<dbReference type="InterPro" id="IPR013818">
    <property type="entry name" value="Lipase"/>
</dbReference>
<dbReference type="AlphaFoldDB" id="A0A482VZI1"/>
<feature type="domain" description="Lipase" evidence="5">
    <location>
        <begin position="39"/>
        <end position="318"/>
    </location>
</feature>
<dbReference type="EMBL" id="QDEB01045782">
    <property type="protein sequence ID" value="RZC38184.1"/>
    <property type="molecule type" value="Genomic_DNA"/>
</dbReference>
<dbReference type="Proteomes" id="UP000292052">
    <property type="component" value="Unassembled WGS sequence"/>
</dbReference>
<evidence type="ECO:0000313" key="7">
    <source>
        <dbReference type="Proteomes" id="UP000292052"/>
    </source>
</evidence>
<sequence length="348" mass="39061">SCQNLPNLPTLDVFLSWLLDVTSNEIENIANSFDFHEVSPKDIKFILHTPTPNKTALKITHENMHMINATKPTKLVIHGWQATGTDDVNSDLAETYRKKGDYNVIAVDWSEHSKKIYMHASSSTKTIGSVIGDFILDLIKQETALLDNIHLIGHSLGGHIAGFAGKRVLAKTGKKVGRITGLDVAAPMFEVPKKRDANSRLNKNDAEFVDIIHTNAGFLGVSDPIGTVDFYVENGGPLQPGCFDILNIFESFACSHYKAFEYYHDSITDKKFEALACPNSIDYHILMCINNKRIMMGEDTPRNATGTFYLETDSPLPYSKLFENQLRIKINRPPLPYAKFFENIRRPK</sequence>
<dbReference type="InterPro" id="IPR033906">
    <property type="entry name" value="Lipase_N"/>
</dbReference>
<organism evidence="6 7">
    <name type="scientific">Asbolus verrucosus</name>
    <name type="common">Desert ironclad beetle</name>
    <dbReference type="NCBI Taxonomy" id="1661398"/>
    <lineage>
        <taxon>Eukaryota</taxon>
        <taxon>Metazoa</taxon>
        <taxon>Ecdysozoa</taxon>
        <taxon>Arthropoda</taxon>
        <taxon>Hexapoda</taxon>
        <taxon>Insecta</taxon>
        <taxon>Pterygota</taxon>
        <taxon>Neoptera</taxon>
        <taxon>Endopterygota</taxon>
        <taxon>Coleoptera</taxon>
        <taxon>Polyphaga</taxon>
        <taxon>Cucujiformia</taxon>
        <taxon>Tenebrionidae</taxon>
        <taxon>Pimeliinae</taxon>
        <taxon>Asbolus</taxon>
    </lineage>
</organism>
<feature type="non-terminal residue" evidence="6">
    <location>
        <position position="1"/>
    </location>
</feature>
<dbReference type="GO" id="GO:0016298">
    <property type="term" value="F:lipase activity"/>
    <property type="evidence" value="ECO:0007669"/>
    <property type="project" value="InterPro"/>
</dbReference>
<dbReference type="InterPro" id="IPR029058">
    <property type="entry name" value="AB_hydrolase_fold"/>
</dbReference>
<feature type="non-terminal residue" evidence="6">
    <location>
        <position position="348"/>
    </location>
</feature>
<dbReference type="GO" id="GO:0005615">
    <property type="term" value="C:extracellular space"/>
    <property type="evidence" value="ECO:0007669"/>
    <property type="project" value="TreeGrafter"/>
</dbReference>
<dbReference type="CDD" id="cd00707">
    <property type="entry name" value="Pancreat_lipase_like"/>
    <property type="match status" value="1"/>
</dbReference>
<comment type="similarity">
    <text evidence="2 4">Belongs to the AB hydrolase superfamily. Lipase family.</text>
</comment>
<dbReference type="PRINTS" id="PR00821">
    <property type="entry name" value="TAGLIPASE"/>
</dbReference>
<comment type="caution">
    <text evidence="6">The sequence shown here is derived from an EMBL/GenBank/DDBJ whole genome shotgun (WGS) entry which is preliminary data.</text>
</comment>